<dbReference type="AlphaFoldDB" id="A0A2S4WBH7"/>
<accession>A0A2S4WBH7</accession>
<keyword evidence="2" id="KW-1185">Reference proteome</keyword>
<reference evidence="2" key="3">
    <citation type="journal article" date="2018" name="Mol. Plant Microbe Interact.">
        <title>Genome sequence resources for the wheat stripe rust pathogen (Puccinia striiformis f. sp. tritici) and the barley stripe rust pathogen (Puccinia striiformis f. sp. hordei).</title>
        <authorList>
            <person name="Xia C."/>
            <person name="Wang M."/>
            <person name="Yin C."/>
            <person name="Cornejo O.E."/>
            <person name="Hulbert S.H."/>
            <person name="Chen X."/>
        </authorList>
    </citation>
    <scope>NUCLEOTIDE SEQUENCE [LARGE SCALE GENOMIC DNA]</scope>
    <source>
        <strain evidence="2">93TX-2</strain>
    </source>
</reference>
<dbReference type="EMBL" id="PKSM01000054">
    <property type="protein sequence ID" value="POW19116.1"/>
    <property type="molecule type" value="Genomic_DNA"/>
</dbReference>
<protein>
    <submittedName>
        <fullName evidence="1">Uncharacterized protein</fullName>
    </submittedName>
</protein>
<gene>
    <name evidence="1" type="ORF">PSHT_05004</name>
</gene>
<comment type="caution">
    <text evidence="1">The sequence shown here is derived from an EMBL/GenBank/DDBJ whole genome shotgun (WGS) entry which is preliminary data.</text>
</comment>
<dbReference type="Proteomes" id="UP000238274">
    <property type="component" value="Unassembled WGS sequence"/>
</dbReference>
<proteinExistence type="predicted"/>
<reference evidence="1 2" key="1">
    <citation type="submission" date="2017-12" db="EMBL/GenBank/DDBJ databases">
        <title>Gene loss provides genomic basis for host adaptation in cereal stripe rust fungi.</title>
        <authorList>
            <person name="Xia C."/>
        </authorList>
    </citation>
    <scope>NUCLEOTIDE SEQUENCE [LARGE SCALE GENOMIC DNA]</scope>
    <source>
        <strain evidence="1 2">93TX-2</strain>
    </source>
</reference>
<sequence>MLNTLKLREYLSKLRSLRTGGLPQNAEYVQKIWWRISSVHEVETVWPEFQEQSGRGRGRHKNWSEISRSTKILGILEMCMKVTSLDLDLRPTKLDKQSREFTIDENEATSNIFYPVSRLTKLTSLALTAPKIKSKLFNEDFIVRLIRDIVGGVTHGMPGGVSSGSHPS</sequence>
<dbReference type="VEuPathDB" id="FungiDB:PSHT_05004"/>
<evidence type="ECO:0000313" key="1">
    <source>
        <dbReference type="EMBL" id="POW19116.1"/>
    </source>
</evidence>
<evidence type="ECO:0000313" key="2">
    <source>
        <dbReference type="Proteomes" id="UP000238274"/>
    </source>
</evidence>
<dbReference type="VEuPathDB" id="FungiDB:PSTT_00938"/>
<dbReference type="OrthoDB" id="2502018at2759"/>
<reference evidence="2" key="2">
    <citation type="journal article" date="2018" name="BMC Genomics">
        <title>Genomic insights into host adaptation between the wheat stripe rust pathogen (Puccinia striiformis f. sp. tritici) and the barley stripe rust pathogen (Puccinia striiformis f. sp. hordei).</title>
        <authorList>
            <person name="Xia C."/>
            <person name="Wang M."/>
            <person name="Yin C."/>
            <person name="Cornejo O.E."/>
            <person name="Hulbert S.H."/>
            <person name="Chen X."/>
        </authorList>
    </citation>
    <scope>NUCLEOTIDE SEQUENCE [LARGE SCALE GENOMIC DNA]</scope>
    <source>
        <strain evidence="2">93TX-2</strain>
    </source>
</reference>
<name>A0A2S4WBH7_9BASI</name>
<organism evidence="1 2">
    <name type="scientific">Puccinia striiformis</name>
    <dbReference type="NCBI Taxonomy" id="27350"/>
    <lineage>
        <taxon>Eukaryota</taxon>
        <taxon>Fungi</taxon>
        <taxon>Dikarya</taxon>
        <taxon>Basidiomycota</taxon>
        <taxon>Pucciniomycotina</taxon>
        <taxon>Pucciniomycetes</taxon>
        <taxon>Pucciniales</taxon>
        <taxon>Pucciniaceae</taxon>
        <taxon>Puccinia</taxon>
    </lineage>
</organism>